<reference evidence="4" key="2">
    <citation type="submission" date="2016-11" db="EMBL/GenBank/DDBJ databases">
        <authorList>
            <person name="Jaros S."/>
            <person name="Januszkiewicz K."/>
            <person name="Wedrychowicz H."/>
        </authorList>
    </citation>
    <scope>NUCLEOTIDE SEQUENCE [LARGE SCALE GENOMIC DNA]</scope>
    <source>
        <strain evidence="4">DX253</strain>
    </source>
</reference>
<reference evidence="3 5" key="1">
    <citation type="journal article" date="2014" name="ISME J.">
        <title>Trehalose/2-sulfotrehalose biosynthesis and glycine-betaine uptake are widely spread mechanisms for osmoadaptation in the Halobacteriales.</title>
        <authorList>
            <person name="Youssef N.H."/>
            <person name="Savage-Ashlock K.N."/>
            <person name="McCully A.L."/>
            <person name="Luedtke B."/>
            <person name="Shaw E.I."/>
            <person name="Hoff W.D."/>
            <person name="Elshahed M.S."/>
        </authorList>
    </citation>
    <scope>NUCLEOTIDE SEQUENCE [LARGE SCALE GENOMIC DNA]</scope>
    <source>
        <strain evidence="3 5">DX253</strain>
    </source>
</reference>
<dbReference type="PROSITE" id="PS50975">
    <property type="entry name" value="ATP_GRASP"/>
    <property type="match status" value="1"/>
</dbReference>
<keyword evidence="1" id="KW-0067">ATP-binding</keyword>
<dbReference type="eggNOG" id="arCOG06897">
    <property type="taxonomic scope" value="Archaea"/>
</dbReference>
<dbReference type="Gene3D" id="3.40.50.20">
    <property type="match status" value="1"/>
</dbReference>
<name>E7QZY3_HALPU</name>
<dbReference type="RefSeq" id="WP_007983560.1">
    <property type="nucleotide sequence ID" value="NZ_AEMG01000030.1"/>
</dbReference>
<dbReference type="GO" id="GO:0005524">
    <property type="term" value="F:ATP binding"/>
    <property type="evidence" value="ECO:0007669"/>
    <property type="project" value="UniProtKB-UniRule"/>
</dbReference>
<evidence type="ECO:0000256" key="1">
    <source>
        <dbReference type="PROSITE-ProRule" id="PRU00409"/>
    </source>
</evidence>
<protein>
    <submittedName>
        <fullName evidence="3">ATP-grasp protein-like protein</fullName>
    </submittedName>
    <submittedName>
        <fullName evidence="4">Predicted ATP-dependent carboligase, ATP-grasp superfamily</fullName>
    </submittedName>
</protein>
<dbReference type="Gene3D" id="3.30.470.20">
    <property type="entry name" value="ATP-grasp fold, B domain"/>
    <property type="match status" value="1"/>
</dbReference>
<keyword evidence="6" id="KW-1185">Reference proteome</keyword>
<dbReference type="GO" id="GO:0016874">
    <property type="term" value="F:ligase activity"/>
    <property type="evidence" value="ECO:0007669"/>
    <property type="project" value="UniProtKB-KW"/>
</dbReference>
<dbReference type="InterPro" id="IPR011761">
    <property type="entry name" value="ATP-grasp"/>
</dbReference>
<reference evidence="6" key="3">
    <citation type="submission" date="2016-11" db="EMBL/GenBank/DDBJ databases">
        <authorList>
            <person name="Varghese N."/>
            <person name="Submissions S."/>
        </authorList>
    </citation>
    <scope>NUCLEOTIDE SEQUENCE [LARGE SCALE GENOMIC DNA]</scope>
    <source>
        <strain evidence="6">DX253</strain>
    </source>
</reference>
<keyword evidence="1" id="KW-0547">Nucleotide-binding</keyword>
<evidence type="ECO:0000313" key="4">
    <source>
        <dbReference type="EMBL" id="SHK56866.1"/>
    </source>
</evidence>
<dbReference type="EMBL" id="FRAN01000002">
    <property type="protein sequence ID" value="SHK56866.1"/>
    <property type="molecule type" value="Genomic_DNA"/>
</dbReference>
<dbReference type="GO" id="GO:0046872">
    <property type="term" value="F:metal ion binding"/>
    <property type="evidence" value="ECO:0007669"/>
    <property type="project" value="InterPro"/>
</dbReference>
<accession>E7QZY3</accession>
<evidence type="ECO:0000313" key="6">
    <source>
        <dbReference type="Proteomes" id="UP000184203"/>
    </source>
</evidence>
<organism evidence="3 5">
    <name type="scientific">Haladaptatus paucihalophilus DX253</name>
    <dbReference type="NCBI Taxonomy" id="797209"/>
    <lineage>
        <taxon>Archaea</taxon>
        <taxon>Methanobacteriati</taxon>
        <taxon>Methanobacteriota</taxon>
        <taxon>Stenosarchaea group</taxon>
        <taxon>Halobacteria</taxon>
        <taxon>Halobacteriales</taxon>
        <taxon>Haladaptataceae</taxon>
        <taxon>Haladaptatus</taxon>
    </lineage>
</organism>
<dbReference type="Pfam" id="PF15632">
    <property type="entry name" value="ATPgrasp_Ter"/>
    <property type="match status" value="1"/>
</dbReference>
<gene>
    <name evidence="4" type="ORF">SAMN05444342_1705</name>
    <name evidence="3" type="ORF">ZOD2009_21887</name>
</gene>
<dbReference type="Proteomes" id="UP000003751">
    <property type="component" value="Unassembled WGS sequence"/>
</dbReference>
<proteinExistence type="predicted"/>
<dbReference type="OrthoDB" id="11959at2157"/>
<keyword evidence="4" id="KW-0436">Ligase</keyword>
<dbReference type="AlphaFoldDB" id="E7QZY3"/>
<dbReference type="PATRIC" id="fig|797209.4.peg.4294"/>
<sequence length="397" mass="44371">MSVVVPAIAAGSSLACIRSLGRKRIPVIAAGESPDSPAFASKYVTERASLPAPNEDLDGYRDGLLSLAERPDVETIVPLREPESYVLSENRATFAEHVATPWPDAETMASARDRSRLFRRAEEVGVPTPKTALLTEWDDWDDETVVKSRYTVCVEDGKTAYPGVRFLSEEPDADRIADEMGHVPIAQECIPDGTEYGFFALFDHGEPVVTFQHRRIRSYTYSGGASVFRESVSKQKLREHGVRLLSALDWHGPAMVEFRRDPRDQRFKLLEVNPRFWGSLQLAVHAGVDFPYRYYQLANGVRNPDYGYTVGTGSHILRGELVYLVSLLRDDYEHVERPSVPLEVARVLRSLLTDPNFDYLSTDDPDPFRRDVSNLVSEFAPSGAKPVRRAVSAALGK</sequence>
<dbReference type="Proteomes" id="UP000184203">
    <property type="component" value="Unassembled WGS sequence"/>
</dbReference>
<evidence type="ECO:0000313" key="5">
    <source>
        <dbReference type="Proteomes" id="UP000003751"/>
    </source>
</evidence>
<evidence type="ECO:0000259" key="2">
    <source>
        <dbReference type="PROSITE" id="PS50975"/>
    </source>
</evidence>
<dbReference type="STRING" id="797209.GCA_000376445_01436"/>
<evidence type="ECO:0000313" key="3">
    <source>
        <dbReference type="EMBL" id="EFW89877.1"/>
    </source>
</evidence>
<dbReference type="EMBL" id="AEMG01000030">
    <property type="protein sequence ID" value="EFW89877.1"/>
    <property type="molecule type" value="Genomic_DNA"/>
</dbReference>
<dbReference type="SUPFAM" id="SSF56059">
    <property type="entry name" value="Glutathione synthetase ATP-binding domain-like"/>
    <property type="match status" value="1"/>
</dbReference>
<feature type="domain" description="ATP-grasp" evidence="2">
    <location>
        <begin position="118"/>
        <end position="299"/>
    </location>
</feature>